<dbReference type="InterPro" id="IPR005829">
    <property type="entry name" value="Sugar_transporter_CS"/>
</dbReference>
<dbReference type="GO" id="GO:0016020">
    <property type="term" value="C:membrane"/>
    <property type="evidence" value="ECO:0007669"/>
    <property type="project" value="UniProtKB-SubCell"/>
</dbReference>
<dbReference type="OrthoDB" id="4142200at2759"/>
<evidence type="ECO:0000256" key="2">
    <source>
        <dbReference type="ARBA" id="ARBA00022692"/>
    </source>
</evidence>
<keyword evidence="2 5" id="KW-0812">Transmembrane</keyword>
<keyword evidence="4 5" id="KW-0472">Membrane</keyword>
<dbReference type="PROSITE" id="PS00216">
    <property type="entry name" value="SUGAR_TRANSPORT_1"/>
    <property type="match status" value="1"/>
</dbReference>
<dbReference type="HOGENOM" id="CLU_546579_0_0_1"/>
<dbReference type="SUPFAM" id="SSF103473">
    <property type="entry name" value="MFS general substrate transporter"/>
    <property type="match status" value="1"/>
</dbReference>
<proteinExistence type="predicted"/>
<dbReference type="eggNOG" id="KOG0569">
    <property type="taxonomic scope" value="Eukaryota"/>
</dbReference>
<reference evidence="8" key="1">
    <citation type="submission" date="2011-07" db="EMBL/GenBank/DDBJ databases">
        <authorList>
            <consortium name="Caenorhabditis brenneri Sequencing and Analysis Consortium"/>
            <person name="Wilson R.K."/>
        </authorList>
    </citation>
    <scope>NUCLEOTIDE SEQUENCE [LARGE SCALE GENOMIC DNA]</scope>
    <source>
        <strain evidence="8">PB2801</strain>
    </source>
</reference>
<dbReference type="STRING" id="135651.G0N380"/>
<feature type="transmembrane region" description="Helical" evidence="5">
    <location>
        <begin position="182"/>
        <end position="203"/>
    </location>
</feature>
<feature type="transmembrane region" description="Helical" evidence="5">
    <location>
        <begin position="119"/>
        <end position="141"/>
    </location>
</feature>
<dbReference type="AlphaFoldDB" id="G0N380"/>
<dbReference type="PROSITE" id="PS50850">
    <property type="entry name" value="MFS"/>
    <property type="match status" value="1"/>
</dbReference>
<feature type="transmembrane region" description="Helical" evidence="5">
    <location>
        <begin position="93"/>
        <end position="113"/>
    </location>
</feature>
<dbReference type="PANTHER" id="PTHR23503">
    <property type="entry name" value="SOLUTE CARRIER FAMILY 2"/>
    <property type="match status" value="1"/>
</dbReference>
<feature type="transmembrane region" description="Helical" evidence="5">
    <location>
        <begin position="58"/>
        <end position="81"/>
    </location>
</feature>
<protein>
    <recommendedName>
        <fullName evidence="6">Major facilitator superfamily (MFS) profile domain-containing protein</fullName>
    </recommendedName>
</protein>
<name>G0N380_CAEBE</name>
<feature type="transmembrane region" description="Helical" evidence="5">
    <location>
        <begin position="368"/>
        <end position="394"/>
    </location>
</feature>
<dbReference type="Gene3D" id="1.20.1250.20">
    <property type="entry name" value="MFS general substrate transporter like domains"/>
    <property type="match status" value="1"/>
</dbReference>
<dbReference type="Proteomes" id="UP000008068">
    <property type="component" value="Unassembled WGS sequence"/>
</dbReference>
<sequence>MSFSPLRGRLFWATLSHAIFSQYGEIMAACLNLMNVPIKEFFRESLRKNYGVESDETFGTIFSACASFMFIGLAISFAIMGKLMDGFGRKETILLRSFLGIIGSVCMLTSLLLNRFELYVIGHLIAGMLQGLRVVLIIWIAECSPDSKRGLTSLFINSGGVIMTLLVTPLCLPAVWGTDHLWFLLPCITALLATVHLIVTVFLPQSPKHLFIQQNDEEKARQALRFYYGNDEQKQVEEAIREMIHENKQAGKGKSSVLDILQHRTHRFSLFLVFMCSLVPVFSGLNIKSQYLVELLISYGLSQSNSTIAIMVISAVSLPVSFIAPLIIEKYGRRPIFVLLTWLCAFEWIGMAIPEMANNFGWLFETRWLFACLAAVLGQSAVNLGMLVMAPIMISELCPHNIRATVSQATQVPPIAIAVLEVFMFPTLRAHFGFSMFLFLATCCAALATILHTQMLETAGLAVDEIVARLGGEPTLTRSNTSVGWMHYGSLWEKEPEPPSARKSTYYLKEQLVI</sequence>
<dbReference type="InterPro" id="IPR005828">
    <property type="entry name" value="MFS_sugar_transport-like"/>
</dbReference>
<evidence type="ECO:0000313" key="8">
    <source>
        <dbReference type="Proteomes" id="UP000008068"/>
    </source>
</evidence>
<feature type="transmembrane region" description="Helical" evidence="5">
    <location>
        <begin position="153"/>
        <end position="176"/>
    </location>
</feature>
<evidence type="ECO:0000256" key="3">
    <source>
        <dbReference type="ARBA" id="ARBA00022989"/>
    </source>
</evidence>
<comment type="subcellular location">
    <subcellularLocation>
        <location evidence="1">Membrane</location>
        <topology evidence="1">Multi-pass membrane protein</topology>
    </subcellularLocation>
</comment>
<dbReference type="InParanoid" id="G0N380"/>
<dbReference type="GO" id="GO:0015149">
    <property type="term" value="F:hexose transmembrane transporter activity"/>
    <property type="evidence" value="ECO:0007669"/>
    <property type="project" value="TreeGrafter"/>
</dbReference>
<feature type="domain" description="Major facilitator superfamily (MFS) profile" evidence="6">
    <location>
        <begin position="9"/>
        <end position="459"/>
    </location>
</feature>
<evidence type="ECO:0000256" key="5">
    <source>
        <dbReference type="SAM" id="Phobius"/>
    </source>
</evidence>
<keyword evidence="8" id="KW-1185">Reference proteome</keyword>
<feature type="transmembrane region" description="Helical" evidence="5">
    <location>
        <begin position="431"/>
        <end position="451"/>
    </location>
</feature>
<dbReference type="InterPro" id="IPR036259">
    <property type="entry name" value="MFS_trans_sf"/>
</dbReference>
<dbReference type="Pfam" id="PF00083">
    <property type="entry name" value="Sugar_tr"/>
    <property type="match status" value="1"/>
</dbReference>
<dbReference type="PANTHER" id="PTHR23503:SF123">
    <property type="entry name" value="MAJOR FACILITATOR SUPERFAMILY (MFS) PROFILE DOMAIN-CONTAINING PROTEIN"/>
    <property type="match status" value="1"/>
</dbReference>
<evidence type="ECO:0000256" key="1">
    <source>
        <dbReference type="ARBA" id="ARBA00004141"/>
    </source>
</evidence>
<evidence type="ECO:0000259" key="6">
    <source>
        <dbReference type="PROSITE" id="PS50850"/>
    </source>
</evidence>
<feature type="transmembrane region" description="Helical" evidence="5">
    <location>
        <begin position="307"/>
        <end position="328"/>
    </location>
</feature>
<gene>
    <name evidence="7" type="ORF">CAEBREN_13183</name>
</gene>
<feature type="transmembrane region" description="Helical" evidence="5">
    <location>
        <begin position="335"/>
        <end position="353"/>
    </location>
</feature>
<accession>G0N380</accession>
<evidence type="ECO:0000313" key="7">
    <source>
        <dbReference type="EMBL" id="EGT51424.1"/>
    </source>
</evidence>
<dbReference type="EMBL" id="GL379833">
    <property type="protein sequence ID" value="EGT51424.1"/>
    <property type="molecule type" value="Genomic_DNA"/>
</dbReference>
<keyword evidence="3 5" id="KW-1133">Transmembrane helix</keyword>
<dbReference type="OMA" id="VMAPIMI"/>
<dbReference type="FunCoup" id="G0N380">
    <property type="interactions" value="19"/>
</dbReference>
<organism evidence="8">
    <name type="scientific">Caenorhabditis brenneri</name>
    <name type="common">Nematode worm</name>
    <dbReference type="NCBI Taxonomy" id="135651"/>
    <lineage>
        <taxon>Eukaryota</taxon>
        <taxon>Metazoa</taxon>
        <taxon>Ecdysozoa</taxon>
        <taxon>Nematoda</taxon>
        <taxon>Chromadorea</taxon>
        <taxon>Rhabditida</taxon>
        <taxon>Rhabditina</taxon>
        <taxon>Rhabditomorpha</taxon>
        <taxon>Rhabditoidea</taxon>
        <taxon>Rhabditidae</taxon>
        <taxon>Peloderinae</taxon>
        <taxon>Caenorhabditis</taxon>
    </lineage>
</organism>
<dbReference type="InterPro" id="IPR045263">
    <property type="entry name" value="GLUT"/>
</dbReference>
<dbReference type="InterPro" id="IPR020846">
    <property type="entry name" value="MFS_dom"/>
</dbReference>
<evidence type="ECO:0000256" key="4">
    <source>
        <dbReference type="ARBA" id="ARBA00023136"/>
    </source>
</evidence>
<feature type="transmembrane region" description="Helical" evidence="5">
    <location>
        <begin position="268"/>
        <end position="287"/>
    </location>
</feature>